<feature type="transmembrane region" description="Helical" evidence="6">
    <location>
        <begin position="215"/>
        <end position="240"/>
    </location>
</feature>
<evidence type="ECO:0000256" key="6">
    <source>
        <dbReference type="SAM" id="Phobius"/>
    </source>
</evidence>
<dbReference type="Proteomes" id="UP000578077">
    <property type="component" value="Unassembled WGS sequence"/>
</dbReference>
<feature type="transmembrane region" description="Helical" evidence="6">
    <location>
        <begin position="74"/>
        <end position="93"/>
    </location>
</feature>
<comment type="subcellular location">
    <subcellularLocation>
        <location evidence="1">Cell membrane</location>
        <topology evidence="1">Multi-pass membrane protein</topology>
    </subcellularLocation>
</comment>
<dbReference type="InterPro" id="IPR011701">
    <property type="entry name" value="MFS"/>
</dbReference>
<feature type="domain" description="Major facilitator superfamily (MFS) profile" evidence="7">
    <location>
        <begin position="1"/>
        <end position="390"/>
    </location>
</feature>
<feature type="transmembrane region" description="Helical" evidence="6">
    <location>
        <begin position="99"/>
        <end position="121"/>
    </location>
</feature>
<dbReference type="GO" id="GO:0022857">
    <property type="term" value="F:transmembrane transporter activity"/>
    <property type="evidence" value="ECO:0007669"/>
    <property type="project" value="InterPro"/>
</dbReference>
<keyword evidence="2" id="KW-0813">Transport</keyword>
<evidence type="ECO:0000256" key="4">
    <source>
        <dbReference type="ARBA" id="ARBA00022989"/>
    </source>
</evidence>
<dbReference type="Gene3D" id="1.20.1250.20">
    <property type="entry name" value="MFS general substrate transporter like domains"/>
    <property type="match status" value="2"/>
</dbReference>
<keyword evidence="4 6" id="KW-1133">Transmembrane helix</keyword>
<evidence type="ECO:0000256" key="5">
    <source>
        <dbReference type="ARBA" id="ARBA00023136"/>
    </source>
</evidence>
<feature type="transmembrane region" description="Helical" evidence="6">
    <location>
        <begin position="299"/>
        <end position="320"/>
    </location>
</feature>
<dbReference type="InterPro" id="IPR020846">
    <property type="entry name" value="MFS_dom"/>
</dbReference>
<gene>
    <name evidence="8" type="ORF">HNR25_003651</name>
</gene>
<feature type="transmembrane region" description="Helical" evidence="6">
    <location>
        <begin position="274"/>
        <end position="293"/>
    </location>
</feature>
<dbReference type="AlphaFoldDB" id="A0A841EHP9"/>
<dbReference type="PANTHER" id="PTHR42718">
    <property type="entry name" value="MAJOR FACILITATOR SUPERFAMILY MULTIDRUG TRANSPORTER MFSC"/>
    <property type="match status" value="1"/>
</dbReference>
<feature type="transmembrane region" description="Helical" evidence="6">
    <location>
        <begin position="133"/>
        <end position="155"/>
    </location>
</feature>
<evidence type="ECO:0000259" key="7">
    <source>
        <dbReference type="PROSITE" id="PS50850"/>
    </source>
</evidence>
<keyword evidence="9" id="KW-1185">Reference proteome</keyword>
<dbReference type="GO" id="GO:0005886">
    <property type="term" value="C:plasma membrane"/>
    <property type="evidence" value="ECO:0007669"/>
    <property type="project" value="UniProtKB-SubCell"/>
</dbReference>
<dbReference type="SUPFAM" id="SSF103473">
    <property type="entry name" value="MFS general substrate transporter"/>
    <property type="match status" value="1"/>
</dbReference>
<evidence type="ECO:0000313" key="9">
    <source>
        <dbReference type="Proteomes" id="UP000578077"/>
    </source>
</evidence>
<evidence type="ECO:0000313" key="8">
    <source>
        <dbReference type="EMBL" id="MBB5999900.1"/>
    </source>
</evidence>
<reference evidence="8 9" key="1">
    <citation type="submission" date="2020-08" db="EMBL/GenBank/DDBJ databases">
        <title>Sequencing the genomes of 1000 actinobacteria strains.</title>
        <authorList>
            <person name="Klenk H.-P."/>
        </authorList>
    </citation>
    <scope>NUCLEOTIDE SEQUENCE [LARGE SCALE GENOMIC DNA]</scope>
    <source>
        <strain evidence="8 9">DSM 44593</strain>
    </source>
</reference>
<dbReference type="PANTHER" id="PTHR42718:SF9">
    <property type="entry name" value="MAJOR FACILITATOR SUPERFAMILY MULTIDRUG TRANSPORTER MFSC"/>
    <property type="match status" value="1"/>
</dbReference>
<proteinExistence type="predicted"/>
<keyword evidence="5 6" id="KW-0472">Membrane</keyword>
<keyword evidence="3 6" id="KW-0812">Transmembrane</keyword>
<evidence type="ECO:0000256" key="2">
    <source>
        <dbReference type="ARBA" id="ARBA00022448"/>
    </source>
</evidence>
<organism evidence="8 9">
    <name type="scientific">Streptomonospora salina</name>
    <dbReference type="NCBI Taxonomy" id="104205"/>
    <lineage>
        <taxon>Bacteria</taxon>
        <taxon>Bacillati</taxon>
        <taxon>Actinomycetota</taxon>
        <taxon>Actinomycetes</taxon>
        <taxon>Streptosporangiales</taxon>
        <taxon>Nocardiopsidaceae</taxon>
        <taxon>Streptomonospora</taxon>
    </lineage>
</organism>
<dbReference type="PROSITE" id="PS50850">
    <property type="entry name" value="MFS"/>
    <property type="match status" value="1"/>
</dbReference>
<dbReference type="InterPro" id="IPR036259">
    <property type="entry name" value="MFS_trans_sf"/>
</dbReference>
<comment type="caution">
    <text evidence="8">The sequence shown here is derived from an EMBL/GenBank/DDBJ whole genome shotgun (WGS) entry which is preliminary data.</text>
</comment>
<feature type="transmembrane region" description="Helical" evidence="6">
    <location>
        <begin position="39"/>
        <end position="62"/>
    </location>
</feature>
<feature type="transmembrane region" description="Helical" evidence="6">
    <location>
        <begin position="341"/>
        <end position="359"/>
    </location>
</feature>
<evidence type="ECO:0000256" key="3">
    <source>
        <dbReference type="ARBA" id="ARBA00022692"/>
    </source>
</evidence>
<sequence length="416" mass="42273">MRTASVWHLLRAAWAVTAVFALSNSPTPLYVYWQRELGFSSGTLTVVFAAYIAGLVLALLIAGRAADRYGRTAVVVPGIVIALVSAGLFITAGSVATLVVARLLVGVAVGIVVSAGMAAVVDLGGTERRHTTSMLASTAMVSGAGLGPLLGGVVYQATSHPVGAVFTVNIVLLVLALLGYLGLPLERPADRDRGFLWPRLPHVPTRNRIDVFRGAAVFAPGLTATSFVLSLGPSLLVLAVGNTSPLLAGGAACLMFLAATGSQIVLTRLGVQRLFALGAGSTVLAMAAVVATLSTEEPAVFLAAALLSGCGQGLGQLGGLRLIAHRVDGSRRAEANAALNISAYLPAAILTVATGYAISGWGLPAAVTALAAVLGVLALLLGLSANVNIRGDRRPVHSTVARSRPVSTTAAGDRDG</sequence>
<dbReference type="Pfam" id="PF07690">
    <property type="entry name" value="MFS_1"/>
    <property type="match status" value="1"/>
</dbReference>
<name>A0A841EHP9_9ACTN</name>
<evidence type="ECO:0000256" key="1">
    <source>
        <dbReference type="ARBA" id="ARBA00004651"/>
    </source>
</evidence>
<accession>A0A841EHP9</accession>
<feature type="transmembrane region" description="Helical" evidence="6">
    <location>
        <begin position="246"/>
        <end position="267"/>
    </location>
</feature>
<feature type="transmembrane region" description="Helical" evidence="6">
    <location>
        <begin position="365"/>
        <end position="385"/>
    </location>
</feature>
<dbReference type="RefSeq" id="WP_184637030.1">
    <property type="nucleotide sequence ID" value="NZ_BAABKT010000001.1"/>
</dbReference>
<dbReference type="EMBL" id="JACHLY010000001">
    <property type="protein sequence ID" value="MBB5999900.1"/>
    <property type="molecule type" value="Genomic_DNA"/>
</dbReference>
<protein>
    <submittedName>
        <fullName evidence="8">MFS family permease</fullName>
    </submittedName>
</protein>
<feature type="transmembrane region" description="Helical" evidence="6">
    <location>
        <begin position="161"/>
        <end position="183"/>
    </location>
</feature>